<evidence type="ECO:0000259" key="1">
    <source>
        <dbReference type="Pfam" id="PF13358"/>
    </source>
</evidence>
<dbReference type="EMBL" id="KN838965">
    <property type="protein sequence ID" value="KIJ91811.1"/>
    <property type="molecule type" value="Genomic_DNA"/>
</dbReference>
<dbReference type="Proteomes" id="UP000054477">
    <property type="component" value="Unassembled WGS sequence"/>
</dbReference>
<reference evidence="3" key="2">
    <citation type="submission" date="2015-01" db="EMBL/GenBank/DDBJ databases">
        <title>Evolutionary Origins and Diversification of the Mycorrhizal Mutualists.</title>
        <authorList>
            <consortium name="DOE Joint Genome Institute"/>
            <consortium name="Mycorrhizal Genomics Consortium"/>
            <person name="Kohler A."/>
            <person name="Kuo A."/>
            <person name="Nagy L.G."/>
            <person name="Floudas D."/>
            <person name="Copeland A."/>
            <person name="Barry K.W."/>
            <person name="Cichocki N."/>
            <person name="Veneault-Fourrey C."/>
            <person name="LaButti K."/>
            <person name="Lindquist E.A."/>
            <person name="Lipzen A."/>
            <person name="Lundell T."/>
            <person name="Morin E."/>
            <person name="Murat C."/>
            <person name="Riley R."/>
            <person name="Ohm R."/>
            <person name="Sun H."/>
            <person name="Tunlid A."/>
            <person name="Henrissat B."/>
            <person name="Grigoriev I.V."/>
            <person name="Hibbett D.S."/>
            <person name="Martin F."/>
        </authorList>
    </citation>
    <scope>NUCLEOTIDE SEQUENCE [LARGE SCALE GENOMIC DNA]</scope>
    <source>
        <strain evidence="3">LaAM-08-1</strain>
    </source>
</reference>
<dbReference type="Pfam" id="PF13358">
    <property type="entry name" value="DDE_3"/>
    <property type="match status" value="1"/>
</dbReference>
<dbReference type="Gene3D" id="3.30.420.10">
    <property type="entry name" value="Ribonuclease H-like superfamily/Ribonuclease H"/>
    <property type="match status" value="1"/>
</dbReference>
<dbReference type="HOGENOM" id="CLU_056788_11_3_1"/>
<sequence length="145" mass="16667">LKHVGLNVKHVQKLAAERDPFLCANFICRIGQYPANYLLSVDEVSKDDHTYTCLWGRAQVGTRVEQPDPFIRRHRYSMIVVLALDEGIVAVRVLEGSFKYDMFYEYLRDDVLPLMTPFPGPHSVLLLDNARIHHSKEVTALVHSY</sequence>
<organism evidence="2 3">
    <name type="scientific">Laccaria amethystina LaAM-08-1</name>
    <dbReference type="NCBI Taxonomy" id="1095629"/>
    <lineage>
        <taxon>Eukaryota</taxon>
        <taxon>Fungi</taxon>
        <taxon>Dikarya</taxon>
        <taxon>Basidiomycota</taxon>
        <taxon>Agaricomycotina</taxon>
        <taxon>Agaricomycetes</taxon>
        <taxon>Agaricomycetidae</taxon>
        <taxon>Agaricales</taxon>
        <taxon>Agaricineae</taxon>
        <taxon>Hydnangiaceae</taxon>
        <taxon>Laccaria</taxon>
    </lineage>
</organism>
<dbReference type="GO" id="GO:0003676">
    <property type="term" value="F:nucleic acid binding"/>
    <property type="evidence" value="ECO:0007669"/>
    <property type="project" value="InterPro"/>
</dbReference>
<accession>A0A0C9X2E0</accession>
<keyword evidence="3" id="KW-1185">Reference proteome</keyword>
<name>A0A0C9X2E0_9AGAR</name>
<evidence type="ECO:0000313" key="2">
    <source>
        <dbReference type="EMBL" id="KIJ91811.1"/>
    </source>
</evidence>
<dbReference type="AlphaFoldDB" id="A0A0C9X2E0"/>
<gene>
    <name evidence="2" type="ORF">K443DRAFT_41653</name>
</gene>
<feature type="non-terminal residue" evidence="2">
    <location>
        <position position="145"/>
    </location>
</feature>
<proteinExistence type="predicted"/>
<feature type="non-terminal residue" evidence="2">
    <location>
        <position position="1"/>
    </location>
</feature>
<reference evidence="2 3" key="1">
    <citation type="submission" date="2014-04" db="EMBL/GenBank/DDBJ databases">
        <authorList>
            <consortium name="DOE Joint Genome Institute"/>
            <person name="Kuo A."/>
            <person name="Kohler A."/>
            <person name="Nagy L.G."/>
            <person name="Floudas D."/>
            <person name="Copeland A."/>
            <person name="Barry K.W."/>
            <person name="Cichocki N."/>
            <person name="Veneault-Fourrey C."/>
            <person name="LaButti K."/>
            <person name="Lindquist E.A."/>
            <person name="Lipzen A."/>
            <person name="Lundell T."/>
            <person name="Morin E."/>
            <person name="Murat C."/>
            <person name="Sun H."/>
            <person name="Tunlid A."/>
            <person name="Henrissat B."/>
            <person name="Grigoriev I.V."/>
            <person name="Hibbett D.S."/>
            <person name="Martin F."/>
            <person name="Nordberg H.P."/>
            <person name="Cantor M.N."/>
            <person name="Hua S.X."/>
        </authorList>
    </citation>
    <scope>NUCLEOTIDE SEQUENCE [LARGE SCALE GENOMIC DNA]</scope>
    <source>
        <strain evidence="2 3">LaAM-08-1</strain>
    </source>
</reference>
<dbReference type="PANTHER" id="PTHR46564:SF1">
    <property type="entry name" value="TRANSPOSASE"/>
    <property type="match status" value="1"/>
</dbReference>
<evidence type="ECO:0000313" key="3">
    <source>
        <dbReference type="Proteomes" id="UP000054477"/>
    </source>
</evidence>
<protein>
    <recommendedName>
        <fullName evidence="1">Tc1-like transposase DDE domain-containing protein</fullName>
    </recommendedName>
</protein>
<dbReference type="PANTHER" id="PTHR46564">
    <property type="entry name" value="TRANSPOSASE"/>
    <property type="match status" value="1"/>
</dbReference>
<dbReference type="InterPro" id="IPR038717">
    <property type="entry name" value="Tc1-like_DDE_dom"/>
</dbReference>
<feature type="domain" description="Tc1-like transposase DDE" evidence="1">
    <location>
        <begin position="38"/>
        <end position="144"/>
    </location>
</feature>
<dbReference type="InterPro" id="IPR036397">
    <property type="entry name" value="RNaseH_sf"/>
</dbReference>
<dbReference type="OrthoDB" id="2142724at2759"/>